<protein>
    <recommendedName>
        <fullName evidence="4">PrgI family protein</fullName>
    </recommendedName>
</protein>
<reference evidence="2 3" key="1">
    <citation type="journal article" date="2016" name="Nat. Commun.">
        <title>Thousands of microbial genomes shed light on interconnected biogeochemical processes in an aquifer system.</title>
        <authorList>
            <person name="Anantharaman K."/>
            <person name="Brown C.T."/>
            <person name="Hug L.A."/>
            <person name="Sharon I."/>
            <person name="Castelle C.J."/>
            <person name="Probst A.J."/>
            <person name="Thomas B.C."/>
            <person name="Singh A."/>
            <person name="Wilkins M.J."/>
            <person name="Karaoz U."/>
            <person name="Brodie E.L."/>
            <person name="Williams K.H."/>
            <person name="Hubbard S.S."/>
            <person name="Banfield J.F."/>
        </authorList>
    </citation>
    <scope>NUCLEOTIDE SEQUENCE [LARGE SCALE GENOMIC DNA]</scope>
</reference>
<dbReference type="Proteomes" id="UP000177605">
    <property type="component" value="Unassembled WGS sequence"/>
</dbReference>
<comment type="caution">
    <text evidence="2">The sequence shown here is derived from an EMBL/GenBank/DDBJ whole genome shotgun (WGS) entry which is preliminary data.</text>
</comment>
<evidence type="ECO:0008006" key="4">
    <source>
        <dbReference type="Google" id="ProtNLM"/>
    </source>
</evidence>
<keyword evidence="1" id="KW-0472">Membrane</keyword>
<evidence type="ECO:0000313" key="3">
    <source>
        <dbReference type="Proteomes" id="UP000177605"/>
    </source>
</evidence>
<feature type="transmembrane region" description="Helical" evidence="1">
    <location>
        <begin position="44"/>
        <end position="63"/>
    </location>
</feature>
<name>A0A1F8EZX6_9BACT</name>
<feature type="transmembrane region" description="Helical" evidence="1">
    <location>
        <begin position="21"/>
        <end position="38"/>
    </location>
</feature>
<proteinExistence type="predicted"/>
<dbReference type="InterPro" id="IPR024414">
    <property type="entry name" value="Uncharacterised_PrgI"/>
</dbReference>
<accession>A0A1F8EZX6</accession>
<dbReference type="AlphaFoldDB" id="A0A1F8EZX6"/>
<dbReference type="EMBL" id="MGJM01000014">
    <property type="protein sequence ID" value="OGN06431.1"/>
    <property type="molecule type" value="Genomic_DNA"/>
</dbReference>
<sequence length="114" mass="12837">MKFQLPQFIETEIKIVGPFTLRQFLWVAAGAVFLFLDFSALSGFIAIVIAIPIIAIFGALAFVKVDDLPLISYLANMLSFIFGPKKYFYKNDQQPTTYLPTGQAGDRQQIQLKK</sequence>
<keyword evidence="1" id="KW-0812">Transmembrane</keyword>
<organism evidence="2 3">
    <name type="scientific">Candidatus Yanofskybacteria bacterium RIFCSPHIGHO2_01_FULL_48_25b</name>
    <dbReference type="NCBI Taxonomy" id="1802672"/>
    <lineage>
        <taxon>Bacteria</taxon>
        <taxon>Candidatus Yanofskyibacteriota</taxon>
    </lineage>
</organism>
<evidence type="ECO:0000256" key="1">
    <source>
        <dbReference type="SAM" id="Phobius"/>
    </source>
</evidence>
<dbReference type="Pfam" id="PF12666">
    <property type="entry name" value="PrgI"/>
    <property type="match status" value="1"/>
</dbReference>
<keyword evidence="1" id="KW-1133">Transmembrane helix</keyword>
<evidence type="ECO:0000313" key="2">
    <source>
        <dbReference type="EMBL" id="OGN06431.1"/>
    </source>
</evidence>
<gene>
    <name evidence="2" type="ORF">A2669_01550</name>
</gene>